<reference evidence="1 2" key="1">
    <citation type="journal article" date="2020" name="Genome Biol. Evol.">
        <title>Comparative genomics of strictly vertically transmitted, feminizing microsporidia endosymbionts of amphipod crustaceans.</title>
        <authorList>
            <person name="Cormier A."/>
            <person name="Chebbi M.A."/>
            <person name="Giraud I."/>
            <person name="Wattier R."/>
            <person name="Teixeira M."/>
            <person name="Gilbert C."/>
            <person name="Rigaud T."/>
            <person name="Cordaux R."/>
        </authorList>
    </citation>
    <scope>NUCLEOTIDE SEQUENCE [LARGE SCALE GENOMIC DNA]</scope>
    <source>
        <strain evidence="1 2">Ou3-Ou53</strain>
    </source>
</reference>
<gene>
    <name evidence="1" type="ORF">NGRA_1668</name>
</gene>
<organism evidence="1 2">
    <name type="scientific">Nosema granulosis</name>
    <dbReference type="NCBI Taxonomy" id="83296"/>
    <lineage>
        <taxon>Eukaryota</taxon>
        <taxon>Fungi</taxon>
        <taxon>Fungi incertae sedis</taxon>
        <taxon>Microsporidia</taxon>
        <taxon>Nosematidae</taxon>
        <taxon>Nosema</taxon>
    </lineage>
</organism>
<evidence type="ECO:0000313" key="2">
    <source>
        <dbReference type="Proteomes" id="UP000740883"/>
    </source>
</evidence>
<protein>
    <submittedName>
        <fullName evidence="1">Uncharacterized protein</fullName>
    </submittedName>
</protein>
<sequence>MMIVAFLTFILVADDTNKRFIVPPKKRKLDFILENSITDENTSLSYQEAVSFLDLIETPSDIVKLKKRIQTSRLYTIFYIDYTMYRAGVYNFLPKKRIDQNQTKEYLFLYIKKELNSLFFKIFQDDFEFKIKKIFLKTHSLNLTKICLESFVQSLVLNSLRRVLILALCEDFLFENHKDSVTSIYNGNYQQLSCEQPLISIMMRNRKYNLKSAASSIDLNAVKFINDRYAFLFKVLYFEDNIMINKVSEIFSIPENTINLDKICLMMDSPVFNYEKIGFLEPIFKKIGEKQKIFILINPNGYKFNRIAIDRSLNLHIPGQFAMIKPTFFLNRIFNTDNVLRENELRSISGISSDDFFIVNLLLTTIQIHSERFNLFTELSLSNVNNIYSIEVIKTEGIDLKPIY</sequence>
<evidence type="ECO:0000313" key="1">
    <source>
        <dbReference type="EMBL" id="KAF9762911.1"/>
    </source>
</evidence>
<accession>A0A9P6KZ52</accession>
<dbReference type="AlphaFoldDB" id="A0A9P6KZ52"/>
<proteinExistence type="predicted"/>
<comment type="caution">
    <text evidence="1">The sequence shown here is derived from an EMBL/GenBank/DDBJ whole genome shotgun (WGS) entry which is preliminary data.</text>
</comment>
<keyword evidence="2" id="KW-1185">Reference proteome</keyword>
<dbReference type="Proteomes" id="UP000740883">
    <property type="component" value="Unassembled WGS sequence"/>
</dbReference>
<dbReference type="EMBL" id="SBJO01000121">
    <property type="protein sequence ID" value="KAF9762911.1"/>
    <property type="molecule type" value="Genomic_DNA"/>
</dbReference>
<name>A0A9P6KZ52_9MICR</name>